<keyword evidence="2" id="KW-1185">Reference proteome</keyword>
<organism evidence="1 2">
    <name type="scientific">Rubripirellula tenax</name>
    <dbReference type="NCBI Taxonomy" id="2528015"/>
    <lineage>
        <taxon>Bacteria</taxon>
        <taxon>Pseudomonadati</taxon>
        <taxon>Planctomycetota</taxon>
        <taxon>Planctomycetia</taxon>
        <taxon>Pirellulales</taxon>
        <taxon>Pirellulaceae</taxon>
        <taxon>Rubripirellula</taxon>
    </lineage>
</organism>
<dbReference type="EMBL" id="SJPW01000004">
    <property type="protein sequence ID" value="TWU54372.1"/>
    <property type="molecule type" value="Genomic_DNA"/>
</dbReference>
<evidence type="ECO:0000313" key="1">
    <source>
        <dbReference type="EMBL" id="TWU54372.1"/>
    </source>
</evidence>
<gene>
    <name evidence="1" type="ORF">Poly51_30890</name>
</gene>
<accession>A0A5C6EZ79</accession>
<reference evidence="1 2" key="1">
    <citation type="submission" date="2019-02" db="EMBL/GenBank/DDBJ databases">
        <title>Deep-cultivation of Planctomycetes and their phenomic and genomic characterization uncovers novel biology.</title>
        <authorList>
            <person name="Wiegand S."/>
            <person name="Jogler M."/>
            <person name="Boedeker C."/>
            <person name="Pinto D."/>
            <person name="Vollmers J."/>
            <person name="Rivas-Marin E."/>
            <person name="Kohn T."/>
            <person name="Peeters S.H."/>
            <person name="Heuer A."/>
            <person name="Rast P."/>
            <person name="Oberbeckmann S."/>
            <person name="Bunk B."/>
            <person name="Jeske O."/>
            <person name="Meyerdierks A."/>
            <person name="Storesund J.E."/>
            <person name="Kallscheuer N."/>
            <person name="Luecker S."/>
            <person name="Lage O.M."/>
            <person name="Pohl T."/>
            <person name="Merkel B.J."/>
            <person name="Hornburger P."/>
            <person name="Mueller R.-W."/>
            <person name="Bruemmer F."/>
            <person name="Labrenz M."/>
            <person name="Spormann A.M."/>
            <person name="Op Den Camp H."/>
            <person name="Overmann J."/>
            <person name="Amann R."/>
            <person name="Jetten M.S.M."/>
            <person name="Mascher T."/>
            <person name="Medema M.H."/>
            <person name="Devos D.P."/>
            <person name="Kaster A.-K."/>
            <person name="Ovreas L."/>
            <person name="Rohde M."/>
            <person name="Galperin M.Y."/>
            <person name="Jogler C."/>
        </authorList>
    </citation>
    <scope>NUCLEOTIDE SEQUENCE [LARGE SCALE GENOMIC DNA]</scope>
    <source>
        <strain evidence="1 2">Poly51</strain>
    </source>
</reference>
<evidence type="ECO:0000313" key="2">
    <source>
        <dbReference type="Proteomes" id="UP000318288"/>
    </source>
</evidence>
<sequence length="135" mass="14907">MPLHHCLQVATVLLVTTQLAGCVGTAKRATWRHEDPTAMETSVASLVPAGISIDDAIARMEDEGFDCTLTRNGTFREMRHWSDDGPDHDNMDFIRCRRTNSNAGFLMSRIWNVAILLDGHVTEGSVLVSHFVDGP</sequence>
<dbReference type="AlphaFoldDB" id="A0A5C6EZ79"/>
<dbReference type="Proteomes" id="UP000318288">
    <property type="component" value="Unassembled WGS sequence"/>
</dbReference>
<name>A0A5C6EZ79_9BACT</name>
<protein>
    <submittedName>
        <fullName evidence="1">Uncharacterized protein</fullName>
    </submittedName>
</protein>
<proteinExistence type="predicted"/>
<comment type="caution">
    <text evidence="1">The sequence shown here is derived from an EMBL/GenBank/DDBJ whole genome shotgun (WGS) entry which is preliminary data.</text>
</comment>